<dbReference type="EMBL" id="BLXT01007642">
    <property type="protein sequence ID" value="GFO40810.1"/>
    <property type="molecule type" value="Genomic_DNA"/>
</dbReference>
<protein>
    <recommendedName>
        <fullName evidence="3">Twin-arginine translocation signal domain-containing protein</fullName>
    </recommendedName>
</protein>
<evidence type="ECO:0000313" key="2">
    <source>
        <dbReference type="Proteomes" id="UP000735302"/>
    </source>
</evidence>
<comment type="caution">
    <text evidence="1">The sequence shown here is derived from an EMBL/GenBank/DDBJ whole genome shotgun (WGS) entry which is preliminary data.</text>
</comment>
<sequence>MARRRNFLTFAAMDIATLSCRQRISFRDLIAYPVGRISANSQNSDKRCKTVSSCSPHRRHTIVAGQPCNARSGRRRVCLALARKFCSAVAPVQML</sequence>
<dbReference type="AlphaFoldDB" id="A0AAV4D9L5"/>
<evidence type="ECO:0008006" key="3">
    <source>
        <dbReference type="Google" id="ProtNLM"/>
    </source>
</evidence>
<gene>
    <name evidence="1" type="ORF">PoB_006731500</name>
</gene>
<name>A0AAV4D9L5_9GAST</name>
<keyword evidence="2" id="KW-1185">Reference proteome</keyword>
<dbReference type="Proteomes" id="UP000735302">
    <property type="component" value="Unassembled WGS sequence"/>
</dbReference>
<proteinExistence type="predicted"/>
<evidence type="ECO:0000313" key="1">
    <source>
        <dbReference type="EMBL" id="GFO40810.1"/>
    </source>
</evidence>
<organism evidence="1 2">
    <name type="scientific">Plakobranchus ocellatus</name>
    <dbReference type="NCBI Taxonomy" id="259542"/>
    <lineage>
        <taxon>Eukaryota</taxon>
        <taxon>Metazoa</taxon>
        <taxon>Spiralia</taxon>
        <taxon>Lophotrochozoa</taxon>
        <taxon>Mollusca</taxon>
        <taxon>Gastropoda</taxon>
        <taxon>Heterobranchia</taxon>
        <taxon>Euthyneura</taxon>
        <taxon>Panpulmonata</taxon>
        <taxon>Sacoglossa</taxon>
        <taxon>Placobranchoidea</taxon>
        <taxon>Plakobranchidae</taxon>
        <taxon>Plakobranchus</taxon>
    </lineage>
</organism>
<accession>A0AAV4D9L5</accession>
<reference evidence="1 2" key="1">
    <citation type="journal article" date="2021" name="Elife">
        <title>Chloroplast acquisition without the gene transfer in kleptoplastic sea slugs, Plakobranchus ocellatus.</title>
        <authorList>
            <person name="Maeda T."/>
            <person name="Takahashi S."/>
            <person name="Yoshida T."/>
            <person name="Shimamura S."/>
            <person name="Takaki Y."/>
            <person name="Nagai Y."/>
            <person name="Toyoda A."/>
            <person name="Suzuki Y."/>
            <person name="Arimoto A."/>
            <person name="Ishii H."/>
            <person name="Satoh N."/>
            <person name="Nishiyama T."/>
            <person name="Hasebe M."/>
            <person name="Maruyama T."/>
            <person name="Minagawa J."/>
            <person name="Obokata J."/>
            <person name="Shigenobu S."/>
        </authorList>
    </citation>
    <scope>NUCLEOTIDE SEQUENCE [LARGE SCALE GENOMIC DNA]</scope>
</reference>